<keyword evidence="4" id="KW-1185">Reference proteome</keyword>
<gene>
    <name evidence="3" type="ORF">ACFSBT_15345</name>
</gene>
<comment type="caution">
    <text evidence="3">The sequence shown here is derived from an EMBL/GenBank/DDBJ whole genome shotgun (WGS) entry which is preliminary data.</text>
</comment>
<keyword evidence="2" id="KW-0812">Transmembrane</keyword>
<organism evidence="3 4">
    <name type="scientific">Halomarina rubra</name>
    <dbReference type="NCBI Taxonomy" id="2071873"/>
    <lineage>
        <taxon>Archaea</taxon>
        <taxon>Methanobacteriati</taxon>
        <taxon>Methanobacteriota</taxon>
        <taxon>Stenosarchaea group</taxon>
        <taxon>Halobacteria</taxon>
        <taxon>Halobacteriales</taxon>
        <taxon>Natronomonadaceae</taxon>
        <taxon>Halomarina</taxon>
    </lineage>
</organism>
<keyword evidence="2" id="KW-0472">Membrane</keyword>
<evidence type="ECO:0000256" key="1">
    <source>
        <dbReference type="SAM" id="MobiDB-lite"/>
    </source>
</evidence>
<dbReference type="EMBL" id="JBHUDC010000008">
    <property type="protein sequence ID" value="MFD1514654.1"/>
    <property type="molecule type" value="Genomic_DNA"/>
</dbReference>
<dbReference type="AlphaFoldDB" id="A0ABD6AY35"/>
<dbReference type="RefSeq" id="WP_250874596.1">
    <property type="nucleotide sequence ID" value="NZ_JALXFV010000008.1"/>
</dbReference>
<keyword evidence="2" id="KW-1133">Transmembrane helix</keyword>
<reference evidence="3 4" key="1">
    <citation type="journal article" date="2019" name="Int. J. Syst. Evol. Microbiol.">
        <title>The Global Catalogue of Microorganisms (GCM) 10K type strain sequencing project: providing services to taxonomists for standard genome sequencing and annotation.</title>
        <authorList>
            <consortium name="The Broad Institute Genomics Platform"/>
            <consortium name="The Broad Institute Genome Sequencing Center for Infectious Disease"/>
            <person name="Wu L."/>
            <person name="Ma J."/>
        </authorList>
    </citation>
    <scope>NUCLEOTIDE SEQUENCE [LARGE SCALE GENOMIC DNA]</scope>
    <source>
        <strain evidence="3 4">CGMCC 1.12563</strain>
    </source>
</reference>
<feature type="region of interest" description="Disordered" evidence="1">
    <location>
        <begin position="1"/>
        <end position="23"/>
    </location>
</feature>
<dbReference type="Proteomes" id="UP001597187">
    <property type="component" value="Unassembled WGS sequence"/>
</dbReference>
<sequence length="91" mass="9171">MAERGETAASARTEEATDSDDGSTVFTERAKAGIVIAALGVAVPGLADNLLTQAGAPGIGALVFALGFGSAVVAFWYVVLRPIDFGAETEA</sequence>
<name>A0ABD6AY35_9EURY</name>
<evidence type="ECO:0000313" key="4">
    <source>
        <dbReference type="Proteomes" id="UP001597187"/>
    </source>
</evidence>
<feature type="transmembrane region" description="Helical" evidence="2">
    <location>
        <begin position="30"/>
        <end position="47"/>
    </location>
</feature>
<evidence type="ECO:0000313" key="3">
    <source>
        <dbReference type="EMBL" id="MFD1514654.1"/>
    </source>
</evidence>
<evidence type="ECO:0000256" key="2">
    <source>
        <dbReference type="SAM" id="Phobius"/>
    </source>
</evidence>
<dbReference type="Pfam" id="PF25959">
    <property type="entry name" value="DUF7996"/>
    <property type="match status" value="1"/>
</dbReference>
<accession>A0ABD6AY35</accession>
<feature type="transmembrane region" description="Helical" evidence="2">
    <location>
        <begin position="59"/>
        <end position="79"/>
    </location>
</feature>
<proteinExistence type="predicted"/>
<dbReference type="InterPro" id="IPR058309">
    <property type="entry name" value="DUF7996"/>
</dbReference>
<protein>
    <submittedName>
        <fullName evidence="3">Uncharacterized protein</fullName>
    </submittedName>
</protein>